<sequence length="1107" mass="127894">MQSHLLLVVLLVAIALSPICAHKGEATAKYSYITSRSNVRMNGLRNFKKCKTKLLLSPGEHNQHGISIPSMLLSKRIIFLSSPVYPHISEQIISQLLYLEYESKRKPIHLYINSTGDLENNKIINLNGITDVISIIDVIEYISSDVYTYCLGKAYGISCILASSGKKGFRFSLKNSSFCLNQSYSVIPFNQATNIEIQNKEIMNTKRKIVEIIANNTGKEKSHIEQILERDRYFSATEAVEFNLVDHILEKEHITNVTVLPPPPEKMLAKRLLLSARSSPNIAKYNSLKKRGSIAWTRKLSSSRERNTNFDKKKAQNGKKDIKSIDHPVDEKPSNSHQRDGGSEGVVSHLVSKNGKKQMVGELPKLVLTILQEKSSPQSEKKMLIDQYKQIVCERLEGGSQNSADKKDALNFGDIFATLYLCYVEKIFDLDFVTKVNAALEVLLRGVGNRNDQSDHRGKRGECEKDVLNEATMNHCIMMFHYLSSLNVKNVTLCNQVRDYIVNNEVPPLVIYHYLECLSLLADSTDRKGKSSLRDYVVPVVEIFLENFYNFNNYLVLCILHFLHKLSFMDAELFLLLTRKINKNVYRENANRFELCLLARTYARYKKENITFNNYLCEDLLRSLTKYEDNIQSDEDSPVSSAHSSQVRNQDSSTLDDFSPSLESQPGNAPDVIEIENVNRQNYPLFKHPLYNDGLNFYVFFVDAKTTNREKCFERKNNLNLTFVNDNAKEEGPQETSARMSEWHKLFLYDEYKEKDIKNEPFVKLEDTQKGDRQMVEAYNQSLAENLHFQFSHKKIAQLFEQVSEHMDNMKVDLATDVEAPTEMNEEAVHQYRKKILYIENYYIGHIFHIVDSLLALKAHHNCATFKKMENKILNAIKNNELYIIDNFDSDEIKSLLIFLSHTNRNYKEAFIYGLTHRMVDLYINNLCQPSTLSTFFYFLLNFTKHRVVKKNRFNHTIRNVVYNSYSWLNDNKSVLNLTAGIDATNGEEKENSDTRRVIKAKNYSLLQVLSMHVCKNVYFMSLSTLASLLRSMSYLFFNDANFFNVFIPLFMKHMADLSNVDILNITQAYNKQKIQNKYFYYLLAKQYQSNRSEETKNADQKIRLIG</sequence>
<evidence type="ECO:0000256" key="1">
    <source>
        <dbReference type="ARBA" id="ARBA00007039"/>
    </source>
</evidence>
<dbReference type="OrthoDB" id="361350at2759"/>
<dbReference type="AlphaFoldDB" id="A0A1B1DUP4"/>
<dbReference type="VEuPathDB" id="PlasmoDB:PCOAH_00007690"/>
<dbReference type="Gene3D" id="3.90.226.10">
    <property type="entry name" value="2-enoyl-CoA Hydratase, Chain A, domain 1"/>
    <property type="match status" value="1"/>
</dbReference>
<evidence type="ECO:0000256" key="3">
    <source>
        <dbReference type="SAM" id="MobiDB-lite"/>
    </source>
</evidence>
<dbReference type="KEGG" id="pcot:PCOAH_00007690"/>
<dbReference type="PANTHER" id="PTHR10381">
    <property type="entry name" value="ATP-DEPENDENT CLP PROTEASE PROTEOLYTIC SUBUNIT"/>
    <property type="match status" value="1"/>
</dbReference>
<dbReference type="GO" id="GO:0006515">
    <property type="term" value="P:protein quality control for misfolded or incompletely synthesized proteins"/>
    <property type="evidence" value="ECO:0007669"/>
    <property type="project" value="TreeGrafter"/>
</dbReference>
<proteinExistence type="inferred from homology"/>
<dbReference type="Pfam" id="PF00574">
    <property type="entry name" value="CLP_protease"/>
    <property type="match status" value="1"/>
</dbReference>
<protein>
    <recommendedName>
        <fullName evidence="2">ATP-dependent Clp protease proteolytic subunit</fullName>
    </recommendedName>
</protein>
<evidence type="ECO:0000313" key="6">
    <source>
        <dbReference type="Proteomes" id="UP000092716"/>
    </source>
</evidence>
<dbReference type="Proteomes" id="UP000092716">
    <property type="component" value="Chromosome 4"/>
</dbReference>
<feature type="signal peptide" evidence="4">
    <location>
        <begin position="1"/>
        <end position="21"/>
    </location>
</feature>
<feature type="region of interest" description="Disordered" evidence="3">
    <location>
        <begin position="632"/>
        <end position="669"/>
    </location>
</feature>
<evidence type="ECO:0000256" key="2">
    <source>
        <dbReference type="RuleBase" id="RU003567"/>
    </source>
</evidence>
<dbReference type="GO" id="GO:0004252">
    <property type="term" value="F:serine-type endopeptidase activity"/>
    <property type="evidence" value="ECO:0007669"/>
    <property type="project" value="InterPro"/>
</dbReference>
<dbReference type="PRINTS" id="PR00127">
    <property type="entry name" value="CLPPROTEASEP"/>
</dbReference>
<keyword evidence="4" id="KW-0732">Signal</keyword>
<gene>
    <name evidence="5" type="ORF">PCOAH_00007690</name>
</gene>
<reference evidence="6" key="1">
    <citation type="submission" date="2016-06" db="EMBL/GenBank/DDBJ databases">
        <title>First high quality genome sequence of Plasmodium coatneyi using continuous long reads from single molecule, real-time sequencing.</title>
        <authorList>
            <person name="Chien J.-T."/>
            <person name="Pakala S.B."/>
            <person name="Geraldo J.A."/>
            <person name="Lapp S.A."/>
            <person name="Barnwell J.W."/>
            <person name="Kissinger J.C."/>
            <person name="Galinski M.R."/>
            <person name="Humphrey J.C."/>
        </authorList>
    </citation>
    <scope>NUCLEOTIDE SEQUENCE [LARGE SCALE GENOMIC DNA]</scope>
    <source>
        <strain evidence="6">Hackeri</strain>
    </source>
</reference>
<dbReference type="InterPro" id="IPR029045">
    <property type="entry name" value="ClpP/crotonase-like_dom_sf"/>
</dbReference>
<dbReference type="InterPro" id="IPR023562">
    <property type="entry name" value="ClpP/TepA"/>
</dbReference>
<dbReference type="GO" id="GO:0051117">
    <property type="term" value="F:ATPase binding"/>
    <property type="evidence" value="ECO:0007669"/>
    <property type="project" value="TreeGrafter"/>
</dbReference>
<dbReference type="SUPFAM" id="SSF52096">
    <property type="entry name" value="ClpP/crotonase"/>
    <property type="match status" value="1"/>
</dbReference>
<dbReference type="PANTHER" id="PTHR10381:SF11">
    <property type="entry name" value="ATP-DEPENDENT CLP PROTEASE PROTEOLYTIC SUBUNIT, MITOCHONDRIAL"/>
    <property type="match status" value="1"/>
</dbReference>
<keyword evidence="5" id="KW-0645">Protease</keyword>
<dbReference type="GO" id="GO:0009368">
    <property type="term" value="C:endopeptidase Clp complex"/>
    <property type="evidence" value="ECO:0007669"/>
    <property type="project" value="TreeGrafter"/>
</dbReference>
<comment type="similarity">
    <text evidence="1 2">Belongs to the peptidase S14 family.</text>
</comment>
<feature type="chain" id="PRO_5008521229" description="ATP-dependent Clp protease proteolytic subunit" evidence="4">
    <location>
        <begin position="22"/>
        <end position="1107"/>
    </location>
</feature>
<keyword evidence="5" id="KW-0378">Hydrolase</keyword>
<dbReference type="RefSeq" id="XP_019913195.1">
    <property type="nucleotide sequence ID" value="XM_020057579.1"/>
</dbReference>
<dbReference type="GO" id="GO:0004176">
    <property type="term" value="F:ATP-dependent peptidase activity"/>
    <property type="evidence" value="ECO:0007669"/>
    <property type="project" value="InterPro"/>
</dbReference>
<dbReference type="GeneID" id="30907492"/>
<feature type="region of interest" description="Disordered" evidence="3">
    <location>
        <begin position="300"/>
        <end position="347"/>
    </location>
</feature>
<dbReference type="EMBL" id="CP016242">
    <property type="protein sequence ID" value="ANQ06500.1"/>
    <property type="molecule type" value="Genomic_DNA"/>
</dbReference>
<evidence type="ECO:0000256" key="4">
    <source>
        <dbReference type="SAM" id="SignalP"/>
    </source>
</evidence>
<name>A0A1B1DUP4_9APIC</name>
<dbReference type="InterPro" id="IPR001907">
    <property type="entry name" value="ClpP"/>
</dbReference>
<organism evidence="5 6">
    <name type="scientific">Plasmodium coatneyi</name>
    <dbReference type="NCBI Taxonomy" id="208452"/>
    <lineage>
        <taxon>Eukaryota</taxon>
        <taxon>Sar</taxon>
        <taxon>Alveolata</taxon>
        <taxon>Apicomplexa</taxon>
        <taxon>Aconoidasida</taxon>
        <taxon>Haemosporida</taxon>
        <taxon>Plasmodiidae</taxon>
        <taxon>Plasmodium</taxon>
    </lineage>
</organism>
<feature type="compositionally biased region" description="Basic and acidic residues" evidence="3">
    <location>
        <begin position="302"/>
        <end position="342"/>
    </location>
</feature>
<evidence type="ECO:0000313" key="5">
    <source>
        <dbReference type="EMBL" id="ANQ06500.1"/>
    </source>
</evidence>
<dbReference type="CDD" id="cd07017">
    <property type="entry name" value="S14_ClpP_2"/>
    <property type="match status" value="1"/>
</dbReference>
<feature type="compositionally biased region" description="Polar residues" evidence="3">
    <location>
        <begin position="638"/>
        <end position="667"/>
    </location>
</feature>
<accession>A0A1B1DUP4</accession>
<keyword evidence="6" id="KW-1185">Reference proteome</keyword>